<reference evidence="2" key="1">
    <citation type="journal article" date="2020" name="Stud. Mycol.">
        <title>101 Dothideomycetes genomes: a test case for predicting lifestyles and emergence of pathogens.</title>
        <authorList>
            <person name="Haridas S."/>
            <person name="Albert R."/>
            <person name="Binder M."/>
            <person name="Bloem J."/>
            <person name="Labutti K."/>
            <person name="Salamov A."/>
            <person name="Andreopoulos B."/>
            <person name="Baker S."/>
            <person name="Barry K."/>
            <person name="Bills G."/>
            <person name="Bluhm B."/>
            <person name="Cannon C."/>
            <person name="Castanera R."/>
            <person name="Culley D."/>
            <person name="Daum C."/>
            <person name="Ezra D."/>
            <person name="Gonzalez J."/>
            <person name="Henrissat B."/>
            <person name="Kuo A."/>
            <person name="Liang C."/>
            <person name="Lipzen A."/>
            <person name="Lutzoni F."/>
            <person name="Magnuson J."/>
            <person name="Mondo S."/>
            <person name="Nolan M."/>
            <person name="Ohm R."/>
            <person name="Pangilinan J."/>
            <person name="Park H.-J."/>
            <person name="Ramirez L."/>
            <person name="Alfaro M."/>
            <person name="Sun H."/>
            <person name="Tritt A."/>
            <person name="Yoshinaga Y."/>
            <person name="Zwiers L.-H."/>
            <person name="Turgeon B."/>
            <person name="Goodwin S."/>
            <person name="Spatafora J."/>
            <person name="Crous P."/>
            <person name="Grigoriev I."/>
        </authorList>
    </citation>
    <scope>NUCLEOTIDE SEQUENCE</scope>
    <source>
        <strain evidence="2">CBS 627.86</strain>
    </source>
</reference>
<dbReference type="Proteomes" id="UP000799770">
    <property type="component" value="Unassembled WGS sequence"/>
</dbReference>
<evidence type="ECO:0000313" key="3">
    <source>
        <dbReference type="Proteomes" id="UP000799770"/>
    </source>
</evidence>
<name>A0A6A5Z241_9PLEO</name>
<protein>
    <recommendedName>
        <fullName evidence="4">Fungal N-terminal domain-containing protein</fullName>
    </recommendedName>
</protein>
<evidence type="ECO:0000313" key="2">
    <source>
        <dbReference type="EMBL" id="KAF2113470.1"/>
    </source>
</evidence>
<keyword evidence="1" id="KW-1133">Transmembrane helix</keyword>
<keyword evidence="1" id="KW-0472">Membrane</keyword>
<sequence>MADPLTVACGAAQFIGLAGQALEGMQFIRSLFHGIKTAPKLIKRLHHELKAFESVLAQLANLEVDDEVDDEIAQGFITTLVGCADIYDGLYEQVRKYDFDCVEDDRTLKRLWNQVLANDNRPRFEDYLRRLERAKSSLLASMSALQLQRTRYDQPATAHGYSSSMLTSSSNIKDDLTSNAKQIEHSFTRVETDLSRMEATLDRTETGITSITMMSERTYTSSLETKDSVQALTNAMRSIDSSLRNMRADLPQMIEEGVQRCLEDRLTDWKNNWERSQSTKGSRLSLGDEPRSSAIEAPALLPRSTISRRVRQHPGTAFARKKTYARNIPFPFGFIQTKATRKIVHEVTDSGLIVEKEILRMEVSVLPFRWLSTKGHYLSVQKFFDQNKSPSWNMTLRTYHVVPEDSMIMLACENRDLDAIRKLFEYRKASPFDVDSNGSSLLVHAIARFTDAATPDDMVATREVISFLTSHGADPTGFFGHLLDRHMHHSRDTWLWDHKSAAPTADRLIHQAIDDIWSLCLDRCHADPFADIGVLKKVWETSMGGRMVPPLDPSYLFHDRYSGLDDLVFEHPDQVFWDLMNARIGSVGPDEIWERLIDQQYETLVYLCNGGKDSIKANIFSRQYAATVTWRRENSCYCPSNGTHLLYQLLDDLELEKSSYWLSRKKPMLQHLKRMLILLLQNGEDPKATCSCPARWQRKEYFRSPTDIAAEQGVLAIWIQALEECGIDSGKMIEDWQYDGISSLFGQDLKGPGAVSSGTQTTPKRCFPTSVAFFTALLSTISALSCWLLWIRFSS</sequence>
<keyword evidence="3" id="KW-1185">Reference proteome</keyword>
<accession>A0A6A5Z241</accession>
<dbReference type="EMBL" id="ML977328">
    <property type="protein sequence ID" value="KAF2113470.1"/>
    <property type="molecule type" value="Genomic_DNA"/>
</dbReference>
<evidence type="ECO:0008006" key="4">
    <source>
        <dbReference type="Google" id="ProtNLM"/>
    </source>
</evidence>
<dbReference type="OrthoDB" id="3796040at2759"/>
<evidence type="ECO:0000256" key="1">
    <source>
        <dbReference type="SAM" id="Phobius"/>
    </source>
</evidence>
<feature type="transmembrane region" description="Helical" evidence="1">
    <location>
        <begin position="771"/>
        <end position="791"/>
    </location>
</feature>
<keyword evidence="1" id="KW-0812">Transmembrane</keyword>
<proteinExistence type="predicted"/>
<gene>
    <name evidence="2" type="ORF">BDV96DRAFT_648428</name>
</gene>
<dbReference type="AlphaFoldDB" id="A0A6A5Z241"/>
<dbReference type="Gene3D" id="1.25.40.20">
    <property type="entry name" value="Ankyrin repeat-containing domain"/>
    <property type="match status" value="1"/>
</dbReference>
<organism evidence="2 3">
    <name type="scientific">Lophiotrema nucula</name>
    <dbReference type="NCBI Taxonomy" id="690887"/>
    <lineage>
        <taxon>Eukaryota</taxon>
        <taxon>Fungi</taxon>
        <taxon>Dikarya</taxon>
        <taxon>Ascomycota</taxon>
        <taxon>Pezizomycotina</taxon>
        <taxon>Dothideomycetes</taxon>
        <taxon>Pleosporomycetidae</taxon>
        <taxon>Pleosporales</taxon>
        <taxon>Lophiotremataceae</taxon>
        <taxon>Lophiotrema</taxon>
    </lineage>
</organism>
<dbReference type="InterPro" id="IPR036770">
    <property type="entry name" value="Ankyrin_rpt-contain_sf"/>
</dbReference>